<dbReference type="EMBL" id="HBFX01010481">
    <property type="protein sequence ID" value="CAD8951690.1"/>
    <property type="molecule type" value="Transcribed_RNA"/>
</dbReference>
<dbReference type="GO" id="GO:0005829">
    <property type="term" value="C:cytosol"/>
    <property type="evidence" value="ECO:0007669"/>
    <property type="project" value="TreeGrafter"/>
</dbReference>
<accession>A0A6U4N9D1</accession>
<dbReference type="InterPro" id="IPR001611">
    <property type="entry name" value="Leu-rich_rpt"/>
</dbReference>
<evidence type="ECO:0000313" key="4">
    <source>
        <dbReference type="EMBL" id="CAD8951690.1"/>
    </source>
</evidence>
<dbReference type="GO" id="GO:0005634">
    <property type="term" value="C:nucleus"/>
    <property type="evidence" value="ECO:0007669"/>
    <property type="project" value="TreeGrafter"/>
</dbReference>
<dbReference type="PANTHER" id="PTHR24113">
    <property type="entry name" value="RAN GTPASE-ACTIVATING PROTEIN 1"/>
    <property type="match status" value="1"/>
</dbReference>
<keyword evidence="2" id="KW-0433">Leucine-rich repeat</keyword>
<dbReference type="InterPro" id="IPR027038">
    <property type="entry name" value="RanGap"/>
</dbReference>
<dbReference type="PANTHER" id="PTHR24113:SF12">
    <property type="entry name" value="RAN GTPASE-ACTIVATING PROTEIN 1"/>
    <property type="match status" value="1"/>
</dbReference>
<dbReference type="InterPro" id="IPR032675">
    <property type="entry name" value="LRR_dom_sf"/>
</dbReference>
<dbReference type="SMART" id="SM00368">
    <property type="entry name" value="LRR_RI"/>
    <property type="match status" value="3"/>
</dbReference>
<keyword evidence="3" id="KW-0677">Repeat</keyword>
<organism evidence="4">
    <name type="scientific">Hemiselmis andersenii</name>
    <name type="common">Cryptophyte alga</name>
    <dbReference type="NCBI Taxonomy" id="464988"/>
    <lineage>
        <taxon>Eukaryota</taxon>
        <taxon>Cryptophyceae</taxon>
        <taxon>Cryptomonadales</taxon>
        <taxon>Hemiselmidaceae</taxon>
        <taxon>Hemiselmis</taxon>
    </lineage>
</organism>
<dbReference type="Gene3D" id="3.80.10.10">
    <property type="entry name" value="Ribonuclease Inhibitor"/>
    <property type="match status" value="2"/>
</dbReference>
<keyword evidence="1" id="KW-0343">GTPase activation</keyword>
<evidence type="ECO:0000256" key="1">
    <source>
        <dbReference type="ARBA" id="ARBA00022468"/>
    </source>
</evidence>
<dbReference type="GO" id="GO:0048471">
    <property type="term" value="C:perinuclear region of cytoplasm"/>
    <property type="evidence" value="ECO:0007669"/>
    <property type="project" value="TreeGrafter"/>
</dbReference>
<protein>
    <submittedName>
        <fullName evidence="4">Uncharacterized protein</fullName>
    </submittedName>
</protein>
<dbReference type="GO" id="GO:0006913">
    <property type="term" value="P:nucleocytoplasmic transport"/>
    <property type="evidence" value="ECO:0007669"/>
    <property type="project" value="TreeGrafter"/>
</dbReference>
<sequence>MGGLFSKKKVVWVPDSEKLEDLCADPDSWQAQTSFRGFKMCNDAIILTKAMAKCKTCGNLDLSYCGLGDKEAIEIAKALSANFNGNKTEGDPKQGTYKKINLANNSIHREGIEAICKALTPPPKTLFSLEEIDFSNNYAGPEGAKAIAQMMSMNRVLRSVSVRWNNIGNRGMLDLIAAMRPHHRDGKLDIRYNQFDFDNDVEEWGDLIPICKKALGADNVDGDDEGVIVGWSEMGIADMDD</sequence>
<name>A0A6U4N9D1_HEMAN</name>
<evidence type="ECO:0000256" key="3">
    <source>
        <dbReference type="ARBA" id="ARBA00022737"/>
    </source>
</evidence>
<dbReference type="AlphaFoldDB" id="A0A6U4N9D1"/>
<dbReference type="GO" id="GO:0005096">
    <property type="term" value="F:GTPase activator activity"/>
    <property type="evidence" value="ECO:0007669"/>
    <property type="project" value="UniProtKB-KW"/>
</dbReference>
<proteinExistence type="predicted"/>
<gene>
    <name evidence="4" type="ORF">HAND00432_LOCUS6225</name>
</gene>
<evidence type="ECO:0000256" key="2">
    <source>
        <dbReference type="ARBA" id="ARBA00022614"/>
    </source>
</evidence>
<dbReference type="Pfam" id="PF13516">
    <property type="entry name" value="LRR_6"/>
    <property type="match status" value="1"/>
</dbReference>
<reference evidence="4" key="1">
    <citation type="submission" date="2021-01" db="EMBL/GenBank/DDBJ databases">
        <authorList>
            <person name="Corre E."/>
            <person name="Pelletier E."/>
            <person name="Niang G."/>
            <person name="Scheremetjew M."/>
            <person name="Finn R."/>
            <person name="Kale V."/>
            <person name="Holt S."/>
            <person name="Cochrane G."/>
            <person name="Meng A."/>
            <person name="Brown T."/>
            <person name="Cohen L."/>
        </authorList>
    </citation>
    <scope>NUCLEOTIDE SEQUENCE</scope>
    <source>
        <strain evidence="4">CCMP644</strain>
    </source>
</reference>
<dbReference type="SUPFAM" id="SSF52047">
    <property type="entry name" value="RNI-like"/>
    <property type="match status" value="1"/>
</dbReference>
<dbReference type="GO" id="GO:0031267">
    <property type="term" value="F:small GTPase binding"/>
    <property type="evidence" value="ECO:0007669"/>
    <property type="project" value="TreeGrafter"/>
</dbReference>